<dbReference type="GO" id="GO:0032993">
    <property type="term" value="C:protein-DNA complex"/>
    <property type="evidence" value="ECO:0007669"/>
    <property type="project" value="TreeGrafter"/>
</dbReference>
<proteinExistence type="predicted"/>
<evidence type="ECO:0000256" key="7">
    <source>
        <dbReference type="ARBA" id="ARBA00024867"/>
    </source>
</evidence>
<evidence type="ECO:0000256" key="8">
    <source>
        <dbReference type="PROSITE-ProRule" id="PRU00169"/>
    </source>
</evidence>
<dbReference type="CDD" id="cd00383">
    <property type="entry name" value="trans_reg_C"/>
    <property type="match status" value="1"/>
</dbReference>
<evidence type="ECO:0000313" key="12">
    <source>
        <dbReference type="EMBL" id="SDH14070.1"/>
    </source>
</evidence>
<dbReference type="PANTHER" id="PTHR48111">
    <property type="entry name" value="REGULATOR OF RPOS"/>
    <property type="match status" value="1"/>
</dbReference>
<keyword evidence="13" id="KW-1185">Reference proteome</keyword>
<dbReference type="SUPFAM" id="SSF46894">
    <property type="entry name" value="C-terminal effector domain of the bipartite response regulators"/>
    <property type="match status" value="1"/>
</dbReference>
<feature type="modified residue" description="4-aspartylphosphate" evidence="8">
    <location>
        <position position="52"/>
    </location>
</feature>
<keyword evidence="5 9" id="KW-0238">DNA-binding</keyword>
<evidence type="ECO:0000256" key="1">
    <source>
        <dbReference type="ARBA" id="ARBA00018672"/>
    </source>
</evidence>
<dbReference type="InterPro" id="IPR001789">
    <property type="entry name" value="Sig_transdc_resp-reg_receiver"/>
</dbReference>
<sequence length="230" mass="26175">MASILVIEDDRQIQEVIKTSLEIEGFTVFNSADGELGIEFARSNRPELIILDLALPLISGFDVIKTLRSLEDTQAIPIIMLSVNDDITDKIIGLELGADDYLTKPFSPRELLARIKARLREVHRKADPQESLLRWGELEIRKENYSVRLSEQPLNLTVKEFELLVLFVSNPYQVFSREYLIQKVWGNLSGSGTRALDVHISHLRNKLKALGPVLDSVRGVGYTFTHRRKH</sequence>
<protein>
    <recommendedName>
        <fullName evidence="1">Stage 0 sporulation protein A homolog</fullName>
    </recommendedName>
</protein>
<dbReference type="InterPro" id="IPR011006">
    <property type="entry name" value="CheY-like_superfamily"/>
</dbReference>
<dbReference type="SMART" id="SM00448">
    <property type="entry name" value="REC"/>
    <property type="match status" value="1"/>
</dbReference>
<keyword evidence="2 8" id="KW-0597">Phosphoprotein</keyword>
<dbReference type="Gene3D" id="3.40.50.2300">
    <property type="match status" value="1"/>
</dbReference>
<keyword evidence="3" id="KW-0902">Two-component regulatory system</keyword>
<evidence type="ECO:0000256" key="5">
    <source>
        <dbReference type="ARBA" id="ARBA00023125"/>
    </source>
</evidence>
<name>A0A1G8A0U6_9FIRM</name>
<evidence type="ECO:0000256" key="2">
    <source>
        <dbReference type="ARBA" id="ARBA00022553"/>
    </source>
</evidence>
<dbReference type="OrthoDB" id="9790454at2"/>
<dbReference type="EMBL" id="FNCP01000010">
    <property type="protein sequence ID" value="SDH14070.1"/>
    <property type="molecule type" value="Genomic_DNA"/>
</dbReference>
<dbReference type="InterPro" id="IPR039420">
    <property type="entry name" value="WalR-like"/>
</dbReference>
<dbReference type="Proteomes" id="UP000198656">
    <property type="component" value="Unassembled WGS sequence"/>
</dbReference>
<dbReference type="GO" id="GO:0006355">
    <property type="term" value="P:regulation of DNA-templated transcription"/>
    <property type="evidence" value="ECO:0007669"/>
    <property type="project" value="InterPro"/>
</dbReference>
<evidence type="ECO:0000313" key="13">
    <source>
        <dbReference type="Proteomes" id="UP000198656"/>
    </source>
</evidence>
<evidence type="ECO:0000256" key="6">
    <source>
        <dbReference type="ARBA" id="ARBA00023163"/>
    </source>
</evidence>
<dbReference type="RefSeq" id="WP_092332987.1">
    <property type="nucleotide sequence ID" value="NZ_FNCP01000010.1"/>
</dbReference>
<reference evidence="13" key="1">
    <citation type="submission" date="2016-10" db="EMBL/GenBank/DDBJ databases">
        <authorList>
            <person name="Varghese N."/>
            <person name="Submissions S."/>
        </authorList>
    </citation>
    <scope>NUCLEOTIDE SEQUENCE [LARGE SCALE GENOMIC DNA]</scope>
    <source>
        <strain evidence="13">DSM 8344</strain>
    </source>
</reference>
<feature type="DNA-binding region" description="OmpR/PhoB-type" evidence="9">
    <location>
        <begin position="130"/>
        <end position="226"/>
    </location>
</feature>
<dbReference type="Pfam" id="PF00072">
    <property type="entry name" value="Response_reg"/>
    <property type="match status" value="1"/>
</dbReference>
<dbReference type="InterPro" id="IPR036388">
    <property type="entry name" value="WH-like_DNA-bd_sf"/>
</dbReference>
<keyword evidence="6" id="KW-0804">Transcription</keyword>
<dbReference type="Gene3D" id="1.10.10.10">
    <property type="entry name" value="Winged helix-like DNA-binding domain superfamily/Winged helix DNA-binding domain"/>
    <property type="match status" value="1"/>
</dbReference>
<evidence type="ECO:0000259" key="11">
    <source>
        <dbReference type="PROSITE" id="PS51755"/>
    </source>
</evidence>
<dbReference type="GO" id="GO:0000156">
    <property type="term" value="F:phosphorelay response regulator activity"/>
    <property type="evidence" value="ECO:0007669"/>
    <property type="project" value="TreeGrafter"/>
</dbReference>
<dbReference type="GO" id="GO:0005829">
    <property type="term" value="C:cytosol"/>
    <property type="evidence" value="ECO:0007669"/>
    <property type="project" value="TreeGrafter"/>
</dbReference>
<dbReference type="PROSITE" id="PS51755">
    <property type="entry name" value="OMPR_PHOB"/>
    <property type="match status" value="1"/>
</dbReference>
<dbReference type="SUPFAM" id="SSF52172">
    <property type="entry name" value="CheY-like"/>
    <property type="match status" value="1"/>
</dbReference>
<evidence type="ECO:0000256" key="4">
    <source>
        <dbReference type="ARBA" id="ARBA00023015"/>
    </source>
</evidence>
<dbReference type="STRING" id="1121419.SAMN05443529_11057"/>
<dbReference type="InterPro" id="IPR016032">
    <property type="entry name" value="Sig_transdc_resp-reg_C-effctor"/>
</dbReference>
<dbReference type="Pfam" id="PF00486">
    <property type="entry name" value="Trans_reg_C"/>
    <property type="match status" value="1"/>
</dbReference>
<keyword evidence="4" id="KW-0805">Transcription regulation</keyword>
<organism evidence="12 13">
    <name type="scientific">Desulfosporosinus hippei DSM 8344</name>
    <dbReference type="NCBI Taxonomy" id="1121419"/>
    <lineage>
        <taxon>Bacteria</taxon>
        <taxon>Bacillati</taxon>
        <taxon>Bacillota</taxon>
        <taxon>Clostridia</taxon>
        <taxon>Eubacteriales</taxon>
        <taxon>Desulfitobacteriaceae</taxon>
        <taxon>Desulfosporosinus</taxon>
    </lineage>
</organism>
<dbReference type="SMART" id="SM00862">
    <property type="entry name" value="Trans_reg_C"/>
    <property type="match status" value="1"/>
</dbReference>
<dbReference type="Gene3D" id="6.10.250.690">
    <property type="match status" value="1"/>
</dbReference>
<dbReference type="AlphaFoldDB" id="A0A1G8A0U6"/>
<dbReference type="PANTHER" id="PTHR48111:SF1">
    <property type="entry name" value="TWO-COMPONENT RESPONSE REGULATOR ORR33"/>
    <property type="match status" value="1"/>
</dbReference>
<evidence type="ECO:0000256" key="3">
    <source>
        <dbReference type="ARBA" id="ARBA00023012"/>
    </source>
</evidence>
<accession>A0A1G8A0U6</accession>
<dbReference type="PROSITE" id="PS50110">
    <property type="entry name" value="RESPONSE_REGULATORY"/>
    <property type="match status" value="1"/>
</dbReference>
<dbReference type="InterPro" id="IPR001867">
    <property type="entry name" value="OmpR/PhoB-type_DNA-bd"/>
</dbReference>
<dbReference type="GO" id="GO:0000976">
    <property type="term" value="F:transcription cis-regulatory region binding"/>
    <property type="evidence" value="ECO:0007669"/>
    <property type="project" value="TreeGrafter"/>
</dbReference>
<evidence type="ECO:0000259" key="10">
    <source>
        <dbReference type="PROSITE" id="PS50110"/>
    </source>
</evidence>
<feature type="domain" description="Response regulatory" evidence="10">
    <location>
        <begin position="3"/>
        <end position="119"/>
    </location>
</feature>
<feature type="domain" description="OmpR/PhoB-type" evidence="11">
    <location>
        <begin position="130"/>
        <end position="226"/>
    </location>
</feature>
<evidence type="ECO:0000256" key="9">
    <source>
        <dbReference type="PROSITE-ProRule" id="PRU01091"/>
    </source>
</evidence>
<gene>
    <name evidence="12" type="ORF">SAMN05443529_11057</name>
</gene>
<comment type="function">
    <text evidence="7">May play the central regulatory role in sporulation. It may be an element of the effector pathway responsible for the activation of sporulation genes in response to nutritional stress. Spo0A may act in concert with spo0H (a sigma factor) to control the expression of some genes that are critical to the sporulation process.</text>
</comment>